<keyword evidence="3" id="KW-1185">Reference proteome</keyword>
<reference evidence="2" key="1">
    <citation type="submission" date="2016-11" db="EMBL/GenBank/DDBJ databases">
        <title>The genome sequence of Colletotrichum cuscutae.</title>
        <authorList>
            <person name="Baroncelli R."/>
        </authorList>
    </citation>
    <scope>NUCLEOTIDE SEQUENCE</scope>
    <source>
        <strain evidence="2">IMI 304802</strain>
    </source>
</reference>
<evidence type="ECO:0000313" key="3">
    <source>
        <dbReference type="Proteomes" id="UP001239213"/>
    </source>
</evidence>
<dbReference type="AlphaFoldDB" id="A0AAI9VEN6"/>
<organism evidence="2 3">
    <name type="scientific">Colletotrichum cuscutae</name>
    <dbReference type="NCBI Taxonomy" id="1209917"/>
    <lineage>
        <taxon>Eukaryota</taxon>
        <taxon>Fungi</taxon>
        <taxon>Dikarya</taxon>
        <taxon>Ascomycota</taxon>
        <taxon>Pezizomycotina</taxon>
        <taxon>Sordariomycetes</taxon>
        <taxon>Hypocreomycetidae</taxon>
        <taxon>Glomerellales</taxon>
        <taxon>Glomerellaceae</taxon>
        <taxon>Colletotrichum</taxon>
        <taxon>Colletotrichum acutatum species complex</taxon>
    </lineage>
</organism>
<feature type="region of interest" description="Disordered" evidence="1">
    <location>
        <begin position="1"/>
        <end position="28"/>
    </location>
</feature>
<comment type="caution">
    <text evidence="2">The sequence shown here is derived from an EMBL/GenBank/DDBJ whole genome shotgun (WGS) entry which is preliminary data.</text>
</comment>
<name>A0AAI9VEN6_9PEZI</name>
<proteinExistence type="predicted"/>
<protein>
    <submittedName>
        <fullName evidence="2">Uncharacterized protein</fullName>
    </submittedName>
</protein>
<sequence length="296" mass="32630">MGPRDRVHPHYALNRLTSSAPPPSMRMAPSPPVFLDDGLRLRLGSCFSTSTAALLTTRRANIRLAAAASGSPQRTRQTSNMGHDGVRMGQLERASKNGILPQRRTLTYCVREAQHTPPPPASCDILVCWSLLCLATIRVSGRVRQKLVQPLVTSANNVALVPVSLIDSYIQAPRPFALGHRQLMENTLRETQLGSELAVKPDLSLANNRLKYEAIMTDKELTASTLSIPFGLTRVTFAYCSWPAMLSNCIFEAIRSSFGDSRYLEVMSTTLDSDKRKDLGFDYLRLALSVTNLPCV</sequence>
<gene>
    <name evidence="2" type="ORF">CCUS01_15233</name>
</gene>
<evidence type="ECO:0000256" key="1">
    <source>
        <dbReference type="SAM" id="MobiDB-lite"/>
    </source>
</evidence>
<accession>A0AAI9VEN6</accession>
<dbReference type="EMBL" id="MPDP01000065">
    <property type="protein sequence ID" value="KAK1486036.1"/>
    <property type="molecule type" value="Genomic_DNA"/>
</dbReference>
<dbReference type="Proteomes" id="UP001239213">
    <property type="component" value="Unassembled WGS sequence"/>
</dbReference>
<evidence type="ECO:0000313" key="2">
    <source>
        <dbReference type="EMBL" id="KAK1486036.1"/>
    </source>
</evidence>